<dbReference type="Proteomes" id="UP001283361">
    <property type="component" value="Unassembled WGS sequence"/>
</dbReference>
<keyword evidence="2" id="KW-1185">Reference proteome</keyword>
<evidence type="ECO:0000313" key="2">
    <source>
        <dbReference type="Proteomes" id="UP001283361"/>
    </source>
</evidence>
<proteinExistence type="predicted"/>
<evidence type="ECO:0000313" key="1">
    <source>
        <dbReference type="EMBL" id="KAK3766472.1"/>
    </source>
</evidence>
<name>A0AAE1DDI3_9GAST</name>
<dbReference type="AlphaFoldDB" id="A0AAE1DDI3"/>
<accession>A0AAE1DDI3</accession>
<protein>
    <submittedName>
        <fullName evidence="1">Uncharacterized protein</fullName>
    </submittedName>
</protein>
<reference evidence="1" key="1">
    <citation type="journal article" date="2023" name="G3 (Bethesda)">
        <title>A reference genome for the long-term kleptoplast-retaining sea slug Elysia crispata morphotype clarki.</title>
        <authorList>
            <person name="Eastman K.E."/>
            <person name="Pendleton A.L."/>
            <person name="Shaikh M.A."/>
            <person name="Suttiyut T."/>
            <person name="Ogas R."/>
            <person name="Tomko P."/>
            <person name="Gavelis G."/>
            <person name="Widhalm J.R."/>
            <person name="Wisecaver J.H."/>
        </authorList>
    </citation>
    <scope>NUCLEOTIDE SEQUENCE</scope>
    <source>
        <strain evidence="1">ECLA1</strain>
    </source>
</reference>
<sequence length="85" mass="9527">MVFLFRLASVSFEETIFIVTDFYLIPLKDLHSQQPVDIPLRPGIDSESAWSSCQVEAPELETVTPGHVIPGEMSIVSRPPWTEVV</sequence>
<organism evidence="1 2">
    <name type="scientific">Elysia crispata</name>
    <name type="common">lettuce slug</name>
    <dbReference type="NCBI Taxonomy" id="231223"/>
    <lineage>
        <taxon>Eukaryota</taxon>
        <taxon>Metazoa</taxon>
        <taxon>Spiralia</taxon>
        <taxon>Lophotrochozoa</taxon>
        <taxon>Mollusca</taxon>
        <taxon>Gastropoda</taxon>
        <taxon>Heterobranchia</taxon>
        <taxon>Euthyneura</taxon>
        <taxon>Panpulmonata</taxon>
        <taxon>Sacoglossa</taxon>
        <taxon>Placobranchoidea</taxon>
        <taxon>Plakobranchidae</taxon>
        <taxon>Elysia</taxon>
    </lineage>
</organism>
<gene>
    <name evidence="1" type="ORF">RRG08_059290</name>
</gene>
<comment type="caution">
    <text evidence="1">The sequence shown here is derived from an EMBL/GenBank/DDBJ whole genome shotgun (WGS) entry which is preliminary data.</text>
</comment>
<dbReference type="EMBL" id="JAWDGP010004222">
    <property type="protein sequence ID" value="KAK3766472.1"/>
    <property type="molecule type" value="Genomic_DNA"/>
</dbReference>